<evidence type="ECO:0000313" key="7">
    <source>
        <dbReference type="EMBL" id="MBB3048684.1"/>
    </source>
</evidence>
<comment type="caution">
    <text evidence="7">The sequence shown here is derived from an EMBL/GenBank/DDBJ whole genome shotgun (WGS) entry which is preliminary data.</text>
</comment>
<keyword evidence="5 6" id="KW-0949">S-adenosyl-L-methionine</keyword>
<dbReference type="EC" id="2.1.1.170" evidence="6"/>
<comment type="caution">
    <text evidence="6">Lacks conserved residue(s) required for the propagation of feature annotation.</text>
</comment>
<dbReference type="InterPro" id="IPR029063">
    <property type="entry name" value="SAM-dependent_MTases_sf"/>
</dbReference>
<name>A0A7W4W770_9GAMM</name>
<comment type="catalytic activity">
    <reaction evidence="6">
        <text>guanosine(527) in 16S rRNA + S-adenosyl-L-methionine = N(7)-methylguanosine(527) in 16S rRNA + S-adenosyl-L-homocysteine</text>
        <dbReference type="Rhea" id="RHEA:42732"/>
        <dbReference type="Rhea" id="RHEA-COMP:10209"/>
        <dbReference type="Rhea" id="RHEA-COMP:10210"/>
        <dbReference type="ChEBI" id="CHEBI:57856"/>
        <dbReference type="ChEBI" id="CHEBI:59789"/>
        <dbReference type="ChEBI" id="CHEBI:74269"/>
        <dbReference type="ChEBI" id="CHEBI:74480"/>
        <dbReference type="EC" id="2.1.1.170"/>
    </reaction>
</comment>
<dbReference type="CDD" id="cd02440">
    <property type="entry name" value="AdoMet_MTases"/>
    <property type="match status" value="1"/>
</dbReference>
<evidence type="ECO:0000256" key="6">
    <source>
        <dbReference type="HAMAP-Rule" id="MF_00074"/>
    </source>
</evidence>
<dbReference type="InterPro" id="IPR003682">
    <property type="entry name" value="rRNA_ssu_MeTfrase_G"/>
</dbReference>
<feature type="binding site" evidence="6">
    <location>
        <position position="80"/>
    </location>
    <ligand>
        <name>S-adenosyl-L-methionine</name>
        <dbReference type="ChEBI" id="CHEBI:59789"/>
    </ligand>
</feature>
<evidence type="ECO:0000313" key="8">
    <source>
        <dbReference type="Proteomes" id="UP000537130"/>
    </source>
</evidence>
<comment type="subcellular location">
    <subcellularLocation>
        <location evidence="6">Cytoplasm</location>
    </subcellularLocation>
</comment>
<dbReference type="GO" id="GO:0070043">
    <property type="term" value="F:rRNA (guanine-N7-)-methyltransferase activity"/>
    <property type="evidence" value="ECO:0007669"/>
    <property type="project" value="UniProtKB-UniRule"/>
</dbReference>
<evidence type="ECO:0000256" key="1">
    <source>
        <dbReference type="ARBA" id="ARBA00022490"/>
    </source>
</evidence>
<dbReference type="GO" id="GO:0005829">
    <property type="term" value="C:cytosol"/>
    <property type="evidence" value="ECO:0007669"/>
    <property type="project" value="TreeGrafter"/>
</dbReference>
<proteinExistence type="inferred from homology"/>
<dbReference type="Proteomes" id="UP000537130">
    <property type="component" value="Unassembled WGS sequence"/>
</dbReference>
<keyword evidence="1 6" id="KW-0963">Cytoplasm</keyword>
<keyword evidence="8" id="KW-1185">Reference proteome</keyword>
<feature type="binding site" evidence="6">
    <location>
        <begin position="126"/>
        <end position="127"/>
    </location>
    <ligand>
        <name>S-adenosyl-L-methionine</name>
        <dbReference type="ChEBI" id="CHEBI:59789"/>
    </ligand>
</feature>
<dbReference type="RefSeq" id="WP_183411453.1">
    <property type="nucleotide sequence ID" value="NZ_JACHWY010000003.1"/>
</dbReference>
<dbReference type="PANTHER" id="PTHR31760:SF0">
    <property type="entry name" value="S-ADENOSYL-L-METHIONINE-DEPENDENT METHYLTRANSFERASES SUPERFAMILY PROTEIN"/>
    <property type="match status" value="1"/>
</dbReference>
<dbReference type="HAMAP" id="MF_00074">
    <property type="entry name" value="16SrRNA_methyltr_G"/>
    <property type="match status" value="1"/>
</dbReference>
<reference evidence="7 8" key="1">
    <citation type="submission" date="2020-08" db="EMBL/GenBank/DDBJ databases">
        <title>Genomic Encyclopedia of Type Strains, Phase III (KMG-III): the genomes of soil and plant-associated and newly described type strains.</title>
        <authorList>
            <person name="Whitman W."/>
        </authorList>
    </citation>
    <scope>NUCLEOTIDE SEQUENCE [LARGE SCALE GENOMIC DNA]</scope>
    <source>
        <strain evidence="7 8">CECT 8654</strain>
    </source>
</reference>
<feature type="binding site" evidence="6">
    <location>
        <position position="141"/>
    </location>
    <ligand>
        <name>S-adenosyl-L-methionine</name>
        <dbReference type="ChEBI" id="CHEBI:59789"/>
    </ligand>
</feature>
<evidence type="ECO:0000256" key="4">
    <source>
        <dbReference type="ARBA" id="ARBA00022679"/>
    </source>
</evidence>
<keyword evidence="4 6" id="KW-0808">Transferase</keyword>
<comment type="function">
    <text evidence="6">Specifically methylates the N7 position of guanine in position 527 of 16S rRNA.</text>
</comment>
<dbReference type="Pfam" id="PF02527">
    <property type="entry name" value="GidB"/>
    <property type="match status" value="1"/>
</dbReference>
<dbReference type="NCBIfam" id="TIGR00138">
    <property type="entry name" value="rsmG_gidB"/>
    <property type="match status" value="1"/>
</dbReference>
<evidence type="ECO:0000256" key="2">
    <source>
        <dbReference type="ARBA" id="ARBA00022552"/>
    </source>
</evidence>
<protein>
    <recommendedName>
        <fullName evidence="6">Ribosomal RNA small subunit methyltransferase G</fullName>
        <ecNumber evidence="6">2.1.1.170</ecNumber>
    </recommendedName>
    <alternativeName>
        <fullName evidence="6">16S rRNA 7-methylguanosine methyltransferase</fullName>
        <shortName evidence="6">16S rRNA m7G methyltransferase</shortName>
    </alternativeName>
</protein>
<feature type="binding site" evidence="6">
    <location>
        <position position="75"/>
    </location>
    <ligand>
        <name>S-adenosyl-L-methionine</name>
        <dbReference type="ChEBI" id="CHEBI:59789"/>
    </ligand>
</feature>
<organism evidence="7 8">
    <name type="scientific">Litorivivens lipolytica</name>
    <dbReference type="NCBI Taxonomy" id="1524264"/>
    <lineage>
        <taxon>Bacteria</taxon>
        <taxon>Pseudomonadati</taxon>
        <taxon>Pseudomonadota</taxon>
        <taxon>Gammaproteobacteria</taxon>
        <taxon>Litorivivens</taxon>
    </lineage>
</organism>
<dbReference type="PANTHER" id="PTHR31760">
    <property type="entry name" value="S-ADENOSYL-L-METHIONINE-DEPENDENT METHYLTRANSFERASES SUPERFAMILY PROTEIN"/>
    <property type="match status" value="1"/>
</dbReference>
<gene>
    <name evidence="6" type="primary">rsmG</name>
    <name evidence="7" type="ORF">FHR99_002958</name>
</gene>
<evidence type="ECO:0000256" key="3">
    <source>
        <dbReference type="ARBA" id="ARBA00022603"/>
    </source>
</evidence>
<accession>A0A7W4W770</accession>
<dbReference type="EMBL" id="JACHWY010000003">
    <property type="protein sequence ID" value="MBB3048684.1"/>
    <property type="molecule type" value="Genomic_DNA"/>
</dbReference>
<sequence>MAERDLLERGLKALDLDLSETQTDLLLRYLALLVKWNRAYNLTAIRDPQEMVIKHLLDSLTVVPYITRQRLLDVGTGAGLPGIPLAIVYPDKQFELLDSNGKKTRFLTQVVAELGLPNVRVHNLRIESGQLEPVYEGILSRAFASLADMTRDCGPLLIQGGELLAMKGVYPTEELSQLPKPYIVKSSHALAVPGLTGDRHLIKIGLPE</sequence>
<comment type="similarity">
    <text evidence="6">Belongs to the methyltransferase superfamily. RNA methyltransferase RsmG family.</text>
</comment>
<dbReference type="Gene3D" id="3.40.50.150">
    <property type="entry name" value="Vaccinia Virus protein VP39"/>
    <property type="match status" value="1"/>
</dbReference>
<dbReference type="PIRSF" id="PIRSF003078">
    <property type="entry name" value="GidB"/>
    <property type="match status" value="1"/>
</dbReference>
<dbReference type="SUPFAM" id="SSF53335">
    <property type="entry name" value="S-adenosyl-L-methionine-dependent methyltransferases"/>
    <property type="match status" value="1"/>
</dbReference>
<evidence type="ECO:0000256" key="5">
    <source>
        <dbReference type="ARBA" id="ARBA00022691"/>
    </source>
</evidence>
<dbReference type="AlphaFoldDB" id="A0A7W4W770"/>
<keyword evidence="2 6" id="KW-0698">rRNA processing</keyword>
<keyword evidence="3 6" id="KW-0489">Methyltransferase</keyword>